<keyword evidence="1" id="KW-1133">Transmembrane helix</keyword>
<dbReference type="VEuPathDB" id="VectorBase:GPPI050115"/>
<reference evidence="3" key="1">
    <citation type="submission" date="2015-01" db="EMBL/GenBank/DDBJ databases">
        <authorList>
            <person name="Aksoy S."/>
            <person name="Warren W."/>
            <person name="Wilson R.K."/>
        </authorList>
    </citation>
    <scope>NUCLEOTIDE SEQUENCE [LARGE SCALE GENOMIC DNA]</scope>
    <source>
        <strain evidence="3">IAEA</strain>
    </source>
</reference>
<sequence length="95" mass="11058">MYYRAWLYIDHDDVGVSCLYLLFVTFRLSGGFCVVFRYALIDFEINFCNNIYIHILLVLYSGFSLSIMLIAFTLDNNPDKTLLTIEMKGLKILVI</sequence>
<keyword evidence="1" id="KW-0472">Membrane</keyword>
<evidence type="ECO:0000256" key="1">
    <source>
        <dbReference type="SAM" id="Phobius"/>
    </source>
</evidence>
<protein>
    <submittedName>
        <fullName evidence="2">Uncharacterized protein</fullName>
    </submittedName>
</protein>
<organism evidence="2 3">
    <name type="scientific">Glossina palpalis gambiensis</name>
    <dbReference type="NCBI Taxonomy" id="67801"/>
    <lineage>
        <taxon>Eukaryota</taxon>
        <taxon>Metazoa</taxon>
        <taxon>Ecdysozoa</taxon>
        <taxon>Arthropoda</taxon>
        <taxon>Hexapoda</taxon>
        <taxon>Insecta</taxon>
        <taxon>Pterygota</taxon>
        <taxon>Neoptera</taxon>
        <taxon>Endopterygota</taxon>
        <taxon>Diptera</taxon>
        <taxon>Brachycera</taxon>
        <taxon>Muscomorpha</taxon>
        <taxon>Hippoboscoidea</taxon>
        <taxon>Glossinidae</taxon>
        <taxon>Glossina</taxon>
    </lineage>
</organism>
<evidence type="ECO:0000313" key="3">
    <source>
        <dbReference type="Proteomes" id="UP000092460"/>
    </source>
</evidence>
<evidence type="ECO:0000313" key="2">
    <source>
        <dbReference type="EnsemblMetazoa" id="GPPI050115-PA"/>
    </source>
</evidence>
<accession>A0A1B0C611</accession>
<dbReference type="AlphaFoldDB" id="A0A1B0C611"/>
<reference evidence="2" key="2">
    <citation type="submission" date="2020-05" db="UniProtKB">
        <authorList>
            <consortium name="EnsemblMetazoa"/>
        </authorList>
    </citation>
    <scope>IDENTIFICATION</scope>
    <source>
        <strain evidence="2">IAEA</strain>
    </source>
</reference>
<feature type="transmembrane region" description="Helical" evidence="1">
    <location>
        <begin position="52"/>
        <end position="74"/>
    </location>
</feature>
<dbReference type="EnsemblMetazoa" id="GPPI050115-RA">
    <property type="protein sequence ID" value="GPPI050115-PA"/>
    <property type="gene ID" value="GPPI050115"/>
</dbReference>
<proteinExistence type="predicted"/>
<feature type="transmembrane region" description="Helical" evidence="1">
    <location>
        <begin position="20"/>
        <end position="40"/>
    </location>
</feature>
<name>A0A1B0C611_9MUSC</name>
<dbReference type="EMBL" id="JXJN01026392">
    <property type="status" value="NOT_ANNOTATED_CDS"/>
    <property type="molecule type" value="Genomic_DNA"/>
</dbReference>
<keyword evidence="1" id="KW-0812">Transmembrane</keyword>
<keyword evidence="3" id="KW-1185">Reference proteome</keyword>
<dbReference type="Proteomes" id="UP000092460">
    <property type="component" value="Unassembled WGS sequence"/>
</dbReference>